<comment type="subcellular location">
    <subcellularLocation>
        <location evidence="2 15">Cytoplasm</location>
    </subcellularLocation>
</comment>
<evidence type="ECO:0000256" key="14">
    <source>
        <dbReference type="ARBA" id="ARBA00049402"/>
    </source>
</evidence>
<reference evidence="18" key="1">
    <citation type="journal article" date="2019" name="Int. J. Syst. Evol. Microbiol.">
        <title>The Global Catalogue of Microorganisms (GCM) 10K type strain sequencing project: providing services to taxonomists for standard genome sequencing and annotation.</title>
        <authorList>
            <consortium name="The Broad Institute Genomics Platform"/>
            <consortium name="The Broad Institute Genome Sequencing Center for Infectious Disease"/>
            <person name="Wu L."/>
            <person name="Ma J."/>
        </authorList>
    </citation>
    <scope>NUCLEOTIDE SEQUENCE [LARGE SCALE GENOMIC DNA]</scope>
    <source>
        <strain evidence="18">KCTC 12708</strain>
    </source>
</reference>
<evidence type="ECO:0000256" key="15">
    <source>
        <dbReference type="RuleBase" id="RU364099"/>
    </source>
</evidence>
<proteinExistence type="inferred from homology"/>
<keyword evidence="12 15" id="KW-0460">Magnesium</keyword>
<dbReference type="EC" id="2.4.2.8" evidence="5 15"/>
<comment type="cofactor">
    <cofactor evidence="1 15">
        <name>Mg(2+)</name>
        <dbReference type="ChEBI" id="CHEBI:18420"/>
    </cofactor>
</comment>
<evidence type="ECO:0000256" key="3">
    <source>
        <dbReference type="ARBA" id="ARBA00004669"/>
    </source>
</evidence>
<dbReference type="InterPro" id="IPR029057">
    <property type="entry name" value="PRTase-like"/>
</dbReference>
<sequence>MPQSLTQLVSAKINLFKRLHEKIGFLSVILIFAQNRVKTQLSMLQLHDLTFVPFITSAEIEERIAQLAQQISADYHEKTPVFLGVLNGAYQFTAALTQQFNGDCEVEFTKLKSYEGTTSTGTIQNLIGVNNLKGKHVIVVEDIVDTGNTISEIIKILETEEVASYRIATLCYKPEAYKKSHKIDYIGLEIPNKFIVGYGLDYDGLGRNLPEIYQLK</sequence>
<comment type="catalytic activity">
    <reaction evidence="13">
        <text>GMP + diphosphate = guanine + 5-phospho-alpha-D-ribose 1-diphosphate</text>
        <dbReference type="Rhea" id="RHEA:25424"/>
        <dbReference type="ChEBI" id="CHEBI:16235"/>
        <dbReference type="ChEBI" id="CHEBI:33019"/>
        <dbReference type="ChEBI" id="CHEBI:58017"/>
        <dbReference type="ChEBI" id="CHEBI:58115"/>
        <dbReference type="EC" id="2.4.2.8"/>
    </reaction>
    <physiologicalReaction direction="right-to-left" evidence="13">
        <dbReference type="Rhea" id="RHEA:25426"/>
    </physiologicalReaction>
</comment>
<evidence type="ECO:0000256" key="11">
    <source>
        <dbReference type="ARBA" id="ARBA00022741"/>
    </source>
</evidence>
<name>A0ABQ3C058_9FLAO</name>
<gene>
    <name evidence="17" type="primary">hpt</name>
    <name evidence="17" type="ORF">GCM10008088_25880</name>
</gene>
<keyword evidence="9 15" id="KW-0479">Metal-binding</keyword>
<dbReference type="PANTHER" id="PTHR43340:SF1">
    <property type="entry name" value="HYPOXANTHINE PHOSPHORIBOSYLTRANSFERASE"/>
    <property type="match status" value="1"/>
</dbReference>
<evidence type="ECO:0000256" key="9">
    <source>
        <dbReference type="ARBA" id="ARBA00022723"/>
    </source>
</evidence>
<evidence type="ECO:0000313" key="17">
    <source>
        <dbReference type="EMBL" id="GGZ63194.1"/>
    </source>
</evidence>
<dbReference type="Gene3D" id="3.40.50.2020">
    <property type="match status" value="1"/>
</dbReference>
<dbReference type="PANTHER" id="PTHR43340">
    <property type="entry name" value="HYPOXANTHINE-GUANINE PHOSPHORIBOSYLTRANSFERASE"/>
    <property type="match status" value="1"/>
</dbReference>
<dbReference type="CDD" id="cd06223">
    <property type="entry name" value="PRTases_typeI"/>
    <property type="match status" value="1"/>
</dbReference>
<dbReference type="EMBL" id="BMWY01000008">
    <property type="protein sequence ID" value="GGZ63194.1"/>
    <property type="molecule type" value="Genomic_DNA"/>
</dbReference>
<accession>A0ABQ3C058</accession>
<keyword evidence="10 15" id="KW-0660">Purine salvage</keyword>
<dbReference type="GO" id="GO:0016757">
    <property type="term" value="F:glycosyltransferase activity"/>
    <property type="evidence" value="ECO:0007669"/>
    <property type="project" value="UniProtKB-KW"/>
</dbReference>
<comment type="similarity">
    <text evidence="4 15">Belongs to the purine/pyrimidine phosphoribosyltransferase family.</text>
</comment>
<dbReference type="InterPro" id="IPR050408">
    <property type="entry name" value="HGPRT"/>
</dbReference>
<keyword evidence="11 15" id="KW-0547">Nucleotide-binding</keyword>
<feature type="domain" description="Phosphoribosyltransferase" evidence="16">
    <location>
        <begin position="59"/>
        <end position="202"/>
    </location>
</feature>
<evidence type="ECO:0000256" key="5">
    <source>
        <dbReference type="ARBA" id="ARBA00011895"/>
    </source>
</evidence>
<comment type="pathway">
    <text evidence="3 15">Purine metabolism; IMP biosynthesis via salvage pathway; IMP from hypoxanthine: step 1/1.</text>
</comment>
<protein>
    <recommendedName>
        <fullName evidence="5 15">Hypoxanthine phosphoribosyltransferase</fullName>
        <ecNumber evidence="5 15">2.4.2.8</ecNumber>
    </recommendedName>
</protein>
<dbReference type="Proteomes" id="UP000615593">
    <property type="component" value="Unassembled WGS sequence"/>
</dbReference>
<dbReference type="SUPFAM" id="SSF53271">
    <property type="entry name" value="PRTase-like"/>
    <property type="match status" value="1"/>
</dbReference>
<evidence type="ECO:0000256" key="8">
    <source>
        <dbReference type="ARBA" id="ARBA00022679"/>
    </source>
</evidence>
<dbReference type="NCBIfam" id="TIGR01203">
    <property type="entry name" value="HGPRTase"/>
    <property type="match status" value="1"/>
</dbReference>
<evidence type="ECO:0000259" key="16">
    <source>
        <dbReference type="Pfam" id="PF00156"/>
    </source>
</evidence>
<evidence type="ECO:0000256" key="13">
    <source>
        <dbReference type="ARBA" id="ARBA00048811"/>
    </source>
</evidence>
<evidence type="ECO:0000256" key="7">
    <source>
        <dbReference type="ARBA" id="ARBA00022676"/>
    </source>
</evidence>
<evidence type="ECO:0000256" key="1">
    <source>
        <dbReference type="ARBA" id="ARBA00001946"/>
    </source>
</evidence>
<keyword evidence="8 15" id="KW-0808">Transferase</keyword>
<evidence type="ECO:0000256" key="6">
    <source>
        <dbReference type="ARBA" id="ARBA00022490"/>
    </source>
</evidence>
<evidence type="ECO:0000313" key="18">
    <source>
        <dbReference type="Proteomes" id="UP000615593"/>
    </source>
</evidence>
<keyword evidence="18" id="KW-1185">Reference proteome</keyword>
<organism evidence="17 18">
    <name type="scientific">Mesonia mobilis</name>
    <dbReference type="NCBI Taxonomy" id="369791"/>
    <lineage>
        <taxon>Bacteria</taxon>
        <taxon>Pseudomonadati</taxon>
        <taxon>Bacteroidota</taxon>
        <taxon>Flavobacteriia</taxon>
        <taxon>Flavobacteriales</taxon>
        <taxon>Flavobacteriaceae</taxon>
        <taxon>Mesonia</taxon>
    </lineage>
</organism>
<evidence type="ECO:0000256" key="2">
    <source>
        <dbReference type="ARBA" id="ARBA00004496"/>
    </source>
</evidence>
<keyword evidence="7 15" id="KW-0328">Glycosyltransferase</keyword>
<evidence type="ECO:0000256" key="10">
    <source>
        <dbReference type="ARBA" id="ARBA00022726"/>
    </source>
</evidence>
<evidence type="ECO:0000256" key="12">
    <source>
        <dbReference type="ARBA" id="ARBA00022842"/>
    </source>
</evidence>
<comment type="caution">
    <text evidence="17">The sequence shown here is derived from an EMBL/GenBank/DDBJ whole genome shotgun (WGS) entry which is preliminary data.</text>
</comment>
<dbReference type="Pfam" id="PF00156">
    <property type="entry name" value="Pribosyltran"/>
    <property type="match status" value="1"/>
</dbReference>
<keyword evidence="6 15" id="KW-0963">Cytoplasm</keyword>
<comment type="catalytic activity">
    <reaction evidence="14">
        <text>IMP + diphosphate = hypoxanthine + 5-phospho-alpha-D-ribose 1-diphosphate</text>
        <dbReference type="Rhea" id="RHEA:17973"/>
        <dbReference type="ChEBI" id="CHEBI:17368"/>
        <dbReference type="ChEBI" id="CHEBI:33019"/>
        <dbReference type="ChEBI" id="CHEBI:58017"/>
        <dbReference type="ChEBI" id="CHEBI:58053"/>
        <dbReference type="EC" id="2.4.2.8"/>
    </reaction>
    <physiologicalReaction direction="right-to-left" evidence="14">
        <dbReference type="Rhea" id="RHEA:17975"/>
    </physiologicalReaction>
</comment>
<dbReference type="InterPro" id="IPR005904">
    <property type="entry name" value="Hxn_phspho_trans"/>
</dbReference>
<dbReference type="InterPro" id="IPR000836">
    <property type="entry name" value="PRTase_dom"/>
</dbReference>
<evidence type="ECO:0000256" key="4">
    <source>
        <dbReference type="ARBA" id="ARBA00008391"/>
    </source>
</evidence>